<dbReference type="InterPro" id="IPR007991">
    <property type="entry name" value="RNA_pol_I_trans_ini_fac_RRN3"/>
</dbReference>
<dbReference type="GO" id="GO:0006361">
    <property type="term" value="P:transcription initiation at RNA polymerase I promoter"/>
    <property type="evidence" value="ECO:0007669"/>
    <property type="project" value="InterPro"/>
</dbReference>
<accession>A0AAW0EAT4</accession>
<feature type="region of interest" description="Disordered" evidence="2">
    <location>
        <begin position="457"/>
        <end position="500"/>
    </location>
</feature>
<gene>
    <name evidence="3" type="primary">RRN3</name>
    <name evidence="3" type="ORF">VNI00_001110</name>
</gene>
<comment type="caution">
    <text evidence="3">The sequence shown here is derived from an EMBL/GenBank/DDBJ whole genome shotgun (WGS) entry which is preliminary data.</text>
</comment>
<feature type="compositionally biased region" description="Polar residues" evidence="2">
    <location>
        <begin position="478"/>
        <end position="500"/>
    </location>
</feature>
<evidence type="ECO:0000256" key="1">
    <source>
        <dbReference type="ARBA" id="ARBA00010098"/>
    </source>
</evidence>
<dbReference type="GO" id="GO:0001042">
    <property type="term" value="F:RNA polymerase I core binding"/>
    <property type="evidence" value="ECO:0007669"/>
    <property type="project" value="TreeGrafter"/>
</dbReference>
<dbReference type="GO" id="GO:0001181">
    <property type="term" value="F:RNA polymerase I general transcription initiation factor activity"/>
    <property type="evidence" value="ECO:0007669"/>
    <property type="project" value="InterPro"/>
</dbReference>
<name>A0AAW0EAT4_9AGAR</name>
<protein>
    <submittedName>
        <fullName evidence="3">DNA independent RNA polymerase I transcription factor</fullName>
    </submittedName>
</protein>
<feature type="compositionally biased region" description="Acidic residues" evidence="2">
    <location>
        <begin position="803"/>
        <end position="824"/>
    </location>
</feature>
<feature type="region of interest" description="Disordered" evidence="2">
    <location>
        <begin position="334"/>
        <end position="368"/>
    </location>
</feature>
<evidence type="ECO:0000256" key="2">
    <source>
        <dbReference type="SAM" id="MobiDB-lite"/>
    </source>
</evidence>
<evidence type="ECO:0000313" key="4">
    <source>
        <dbReference type="Proteomes" id="UP001383192"/>
    </source>
</evidence>
<feature type="compositionally biased region" description="Low complexity" evidence="2">
    <location>
        <begin position="457"/>
        <end position="467"/>
    </location>
</feature>
<dbReference type="AlphaFoldDB" id="A0AAW0EAT4"/>
<reference evidence="3 4" key="1">
    <citation type="submission" date="2024-01" db="EMBL/GenBank/DDBJ databases">
        <title>A draft genome for a cacao thread blight-causing isolate of Paramarasmius palmivorus.</title>
        <authorList>
            <person name="Baruah I.K."/>
            <person name="Bukari Y."/>
            <person name="Amoako-Attah I."/>
            <person name="Meinhardt L.W."/>
            <person name="Bailey B.A."/>
            <person name="Cohen S.P."/>
        </authorList>
    </citation>
    <scope>NUCLEOTIDE SEQUENCE [LARGE SCALE GENOMIC DNA]</scope>
    <source>
        <strain evidence="3 4">GH-12</strain>
    </source>
</reference>
<feature type="region of interest" description="Disordered" evidence="2">
    <location>
        <begin position="802"/>
        <end position="844"/>
    </location>
</feature>
<dbReference type="Pfam" id="PF05327">
    <property type="entry name" value="RRN3"/>
    <property type="match status" value="1"/>
</dbReference>
<feature type="compositionally biased region" description="Acidic residues" evidence="2">
    <location>
        <begin position="337"/>
        <end position="355"/>
    </location>
</feature>
<proteinExistence type="inferred from homology"/>
<feature type="compositionally biased region" description="Polar residues" evidence="2">
    <location>
        <begin position="1"/>
        <end position="12"/>
    </location>
</feature>
<evidence type="ECO:0000313" key="3">
    <source>
        <dbReference type="EMBL" id="KAK7060345.1"/>
    </source>
</evidence>
<sequence>MDVHSRFSQFDNQSKRTKAGPQQATKPRLMEGKDSAKPQLPRKPSNPSSNPNASLFTRRAIATNSRVKQDEKTRKDMYLSFVNNALHQKSMGITEPFDELVNQFNPKRSPTELPFPQPAQLRLWLLALSHVVSRLGRTHVALVESIVNMPWVTMDTATVKSYTVFMGVLLSARPEYLSLVLSKIAQGFTYQSNIQAKTPPDTVSTSPSITVVAGPPLTRRVIYDRLHYLLKHLLSLIPTLPSTLMPLLARNFPHKRQNTRYQSTYIKNLLRVSWYCPELSDGILELVVDRAIQIDVEIQVEIDDIEAEMGQSEGDQKDDPSDIFDIDLDTVVGQESSDVDSDSESNSSNDDEDGFSDLSSEGGYDFDDDEAKRAELPTNVKHIAEMVKKLDTILMLVFGHLEKAAGFEASLSMLKRSSSTIPETSSLPELPPLDLPTVLPVATPLPIADIYAQSLSSPASSRSSTPTLGGGTIPISDIPSTQDDTSLSSKPTSELASLEQLSTPSRTTMEAHFHTLLSIFDRIILRTFKSRYTQFILFWYTSLDAEFADVFLGMLVERSLYSSSNNPESHHRTDTSSPAITRAAAASYIGSFVSRANFVDTDGARRVVGVLCEWLEAHLEAVEKTLISSSSSNYALNALGTHNSVFYAVAQAVFLIFCFRWRDLLVEDHPEDTVAPPCAQPNPPPSSTTAGPGPGQKWLPELNVIQRIVTSVLNPLRACSPAVAAQFAKVAHATGFIYVYSILESNKRSDGSDDGSRRPSLLVGANAGLSEDLNTFFPFDPYNLPRSNKYIEERYRVWKDVAIDDDDDDEDEENDDEDSEEDETDKDKNNVVSQTEMAMSVEEGGLDQLGIANGLGASFGAMSISPARPGVEAIVAIHGP</sequence>
<dbReference type="EMBL" id="JAYKXP010000003">
    <property type="protein sequence ID" value="KAK7060345.1"/>
    <property type="molecule type" value="Genomic_DNA"/>
</dbReference>
<feature type="region of interest" description="Disordered" evidence="2">
    <location>
        <begin position="672"/>
        <end position="694"/>
    </location>
</feature>
<feature type="region of interest" description="Disordered" evidence="2">
    <location>
        <begin position="1"/>
        <end position="55"/>
    </location>
</feature>
<dbReference type="PANTHER" id="PTHR12790">
    <property type="entry name" value="TRANSCRIPTION INITIATION FACTOR IA RRN3"/>
    <property type="match status" value="1"/>
</dbReference>
<dbReference type="Proteomes" id="UP001383192">
    <property type="component" value="Unassembled WGS sequence"/>
</dbReference>
<dbReference type="PROSITE" id="PS00018">
    <property type="entry name" value="EF_HAND_1"/>
    <property type="match status" value="1"/>
</dbReference>
<comment type="similarity">
    <text evidence="1">Belongs to the RRN3 family.</text>
</comment>
<dbReference type="PANTHER" id="PTHR12790:SF0">
    <property type="entry name" value="RNA POLYMERASE I-SPECIFIC TRANSCRIPTION INITIATION FACTOR RRN3-RELATED"/>
    <property type="match status" value="1"/>
</dbReference>
<keyword evidence="4" id="KW-1185">Reference proteome</keyword>
<organism evidence="3 4">
    <name type="scientific">Paramarasmius palmivorus</name>
    <dbReference type="NCBI Taxonomy" id="297713"/>
    <lineage>
        <taxon>Eukaryota</taxon>
        <taxon>Fungi</taxon>
        <taxon>Dikarya</taxon>
        <taxon>Basidiomycota</taxon>
        <taxon>Agaricomycotina</taxon>
        <taxon>Agaricomycetes</taxon>
        <taxon>Agaricomycetidae</taxon>
        <taxon>Agaricales</taxon>
        <taxon>Marasmiineae</taxon>
        <taxon>Marasmiaceae</taxon>
        <taxon>Paramarasmius</taxon>
    </lineage>
</organism>
<dbReference type="GO" id="GO:0005634">
    <property type="term" value="C:nucleus"/>
    <property type="evidence" value="ECO:0007669"/>
    <property type="project" value="TreeGrafter"/>
</dbReference>
<dbReference type="InterPro" id="IPR018247">
    <property type="entry name" value="EF_Hand_1_Ca_BS"/>
</dbReference>